<dbReference type="EMBL" id="FXTM01000002">
    <property type="protein sequence ID" value="SMO38143.1"/>
    <property type="molecule type" value="Genomic_DNA"/>
</dbReference>
<keyword evidence="5" id="KW-1133">Transmembrane helix</keyword>
<protein>
    <submittedName>
        <fullName evidence="8">Biopolymer transport protein ExbD/biopolymer transport protein TolR</fullName>
    </submittedName>
</protein>
<dbReference type="RefSeq" id="WP_142933783.1">
    <property type="nucleotide sequence ID" value="NZ_FXTM01000002.1"/>
</dbReference>
<organism evidence="8 9">
    <name type="scientific">Balnearium lithotrophicum</name>
    <dbReference type="NCBI Taxonomy" id="223788"/>
    <lineage>
        <taxon>Bacteria</taxon>
        <taxon>Pseudomonadati</taxon>
        <taxon>Aquificota</taxon>
        <taxon>Aquificia</taxon>
        <taxon>Desulfurobacteriales</taxon>
        <taxon>Desulfurobacteriaceae</taxon>
        <taxon>Balnearium</taxon>
    </lineage>
</organism>
<dbReference type="OrthoDB" id="9798629at2"/>
<dbReference type="Proteomes" id="UP000317315">
    <property type="component" value="Unassembled WGS sequence"/>
</dbReference>
<evidence type="ECO:0000256" key="1">
    <source>
        <dbReference type="ARBA" id="ARBA00004162"/>
    </source>
</evidence>
<dbReference type="GO" id="GO:0005886">
    <property type="term" value="C:plasma membrane"/>
    <property type="evidence" value="ECO:0007669"/>
    <property type="project" value="UniProtKB-SubCell"/>
</dbReference>
<accession>A0A521ATJ0</accession>
<evidence type="ECO:0000256" key="6">
    <source>
        <dbReference type="ARBA" id="ARBA00023136"/>
    </source>
</evidence>
<reference evidence="8 9" key="1">
    <citation type="submission" date="2017-05" db="EMBL/GenBank/DDBJ databases">
        <authorList>
            <person name="Varghese N."/>
            <person name="Submissions S."/>
        </authorList>
    </citation>
    <scope>NUCLEOTIDE SEQUENCE [LARGE SCALE GENOMIC DNA]</scope>
    <source>
        <strain evidence="8 9">DSM 16304</strain>
    </source>
</reference>
<dbReference type="Pfam" id="PF02472">
    <property type="entry name" value="ExbD"/>
    <property type="match status" value="1"/>
</dbReference>
<evidence type="ECO:0000256" key="4">
    <source>
        <dbReference type="ARBA" id="ARBA00022692"/>
    </source>
</evidence>
<gene>
    <name evidence="8" type="ORF">SAMN06269117_102116</name>
</gene>
<comment type="subcellular location">
    <subcellularLocation>
        <location evidence="1">Cell membrane</location>
        <topology evidence="1">Single-pass membrane protein</topology>
    </subcellularLocation>
    <subcellularLocation>
        <location evidence="7">Cell membrane</location>
        <topology evidence="7">Single-pass type II membrane protein</topology>
    </subcellularLocation>
</comment>
<proteinExistence type="inferred from homology"/>
<evidence type="ECO:0000313" key="9">
    <source>
        <dbReference type="Proteomes" id="UP000317315"/>
    </source>
</evidence>
<keyword evidence="6" id="KW-0472">Membrane</keyword>
<keyword evidence="4 7" id="KW-0812">Transmembrane</keyword>
<evidence type="ECO:0000256" key="7">
    <source>
        <dbReference type="RuleBase" id="RU003879"/>
    </source>
</evidence>
<dbReference type="GO" id="GO:0015031">
    <property type="term" value="P:protein transport"/>
    <property type="evidence" value="ECO:0007669"/>
    <property type="project" value="UniProtKB-KW"/>
</dbReference>
<comment type="similarity">
    <text evidence="2 7">Belongs to the ExbD/TolR family.</text>
</comment>
<dbReference type="PANTHER" id="PTHR30558">
    <property type="entry name" value="EXBD MEMBRANE COMPONENT OF PMF-DRIVEN MACROMOLECULE IMPORT SYSTEM"/>
    <property type="match status" value="1"/>
</dbReference>
<evidence type="ECO:0000256" key="3">
    <source>
        <dbReference type="ARBA" id="ARBA00022475"/>
    </source>
</evidence>
<dbReference type="InterPro" id="IPR003400">
    <property type="entry name" value="ExbD"/>
</dbReference>
<keyword evidence="7" id="KW-0653">Protein transport</keyword>
<keyword evidence="9" id="KW-1185">Reference proteome</keyword>
<keyword evidence="3" id="KW-1003">Cell membrane</keyword>
<sequence length="129" mass="14757">MKIRERKRSLISEINLSPLLDLTLMLVIFLAVTTEFISGGEIKVQVPKGGAAIQEMGESVKITMDRWGRIYYRGKLYKDPLKVANVIPKDRRVFIKADKETPYQYVFNLLDTLRKSGVKKVSLVGQRVE</sequence>
<evidence type="ECO:0000256" key="5">
    <source>
        <dbReference type="ARBA" id="ARBA00022989"/>
    </source>
</evidence>
<dbReference type="Gene3D" id="3.30.420.270">
    <property type="match status" value="1"/>
</dbReference>
<evidence type="ECO:0000313" key="8">
    <source>
        <dbReference type="EMBL" id="SMO38143.1"/>
    </source>
</evidence>
<name>A0A521ATJ0_9BACT</name>
<dbReference type="GO" id="GO:0022857">
    <property type="term" value="F:transmembrane transporter activity"/>
    <property type="evidence" value="ECO:0007669"/>
    <property type="project" value="InterPro"/>
</dbReference>
<dbReference type="AlphaFoldDB" id="A0A521ATJ0"/>
<keyword evidence="7" id="KW-0813">Transport</keyword>
<evidence type="ECO:0000256" key="2">
    <source>
        <dbReference type="ARBA" id="ARBA00005811"/>
    </source>
</evidence>